<evidence type="ECO:0000256" key="7">
    <source>
        <dbReference type="ARBA" id="ARBA00023170"/>
    </source>
</evidence>
<evidence type="ECO:0000256" key="4">
    <source>
        <dbReference type="ARBA" id="ARBA00022989"/>
    </source>
</evidence>
<evidence type="ECO:0000256" key="1">
    <source>
        <dbReference type="ARBA" id="ARBA00004651"/>
    </source>
</evidence>
<gene>
    <name evidence="10" type="ORF">PACLA_8A045014</name>
</gene>
<dbReference type="EMBL" id="CACRXK020014525">
    <property type="protein sequence ID" value="CAB4026982.1"/>
    <property type="molecule type" value="Genomic_DNA"/>
</dbReference>
<keyword evidence="8 9" id="KW-0807">Transducer</keyword>
<dbReference type="Pfam" id="PF00001">
    <property type="entry name" value="7tm_1"/>
    <property type="match status" value="1"/>
</dbReference>
<dbReference type="PROSITE" id="PS50262">
    <property type="entry name" value="G_PROTEIN_RECEP_F1_2"/>
    <property type="match status" value="1"/>
</dbReference>
<keyword evidence="2" id="KW-1003">Cell membrane</keyword>
<sequence>MDNHFANLSGGNNITHSNAGTDRGQTFGDFECIIMRFLFVFTGSVGLLENIVVVTIILHSRIMLDFPSNWFVLSLAIADAIFCFAAIPLINALCLGASYIILIGVVAQFVTIASAGNLFILTFNRFLSVYNSLRYPGLMTYRRAKCLVVIPWGIAFLMSVLVGISVQAGSQDIAYLHSSYYTTLIILTIGLNVYMFKLARSKRRVTVQQQSAVLAPGDKLLRKEFRLLIRLLVVTLTFFGACIPTMVLMYLYPTAPSRQTRSFQRKSIWCLFALLFNAVMNPLIYSSNHPIFKRYFNKVRNRILPQCSIAPLNT</sequence>
<protein>
    <submittedName>
        <fullName evidence="10">Melanocortin 1 receptor</fullName>
    </submittedName>
</protein>
<accession>A0A7D9JCI2</accession>
<dbReference type="OrthoDB" id="9946013at2759"/>
<dbReference type="InterPro" id="IPR000276">
    <property type="entry name" value="GPCR_Rhodpsn"/>
</dbReference>
<evidence type="ECO:0000256" key="2">
    <source>
        <dbReference type="ARBA" id="ARBA00022475"/>
    </source>
</evidence>
<dbReference type="PRINTS" id="PR00237">
    <property type="entry name" value="GPCRRHODOPSN"/>
</dbReference>
<organism evidence="10 11">
    <name type="scientific">Paramuricea clavata</name>
    <name type="common">Red gorgonian</name>
    <name type="synonym">Violescent sea-whip</name>
    <dbReference type="NCBI Taxonomy" id="317549"/>
    <lineage>
        <taxon>Eukaryota</taxon>
        <taxon>Metazoa</taxon>
        <taxon>Cnidaria</taxon>
        <taxon>Anthozoa</taxon>
        <taxon>Octocorallia</taxon>
        <taxon>Malacalcyonacea</taxon>
        <taxon>Plexauridae</taxon>
        <taxon>Paramuricea</taxon>
    </lineage>
</organism>
<keyword evidence="7 9" id="KW-0675">Receptor</keyword>
<reference evidence="10" key="1">
    <citation type="submission" date="2020-04" db="EMBL/GenBank/DDBJ databases">
        <authorList>
            <person name="Alioto T."/>
            <person name="Alioto T."/>
            <person name="Gomez Garrido J."/>
        </authorList>
    </citation>
    <scope>NUCLEOTIDE SEQUENCE</scope>
    <source>
        <strain evidence="10">A484AB</strain>
    </source>
</reference>
<evidence type="ECO:0000256" key="9">
    <source>
        <dbReference type="RuleBase" id="RU000688"/>
    </source>
</evidence>
<keyword evidence="4" id="KW-1133">Transmembrane helix</keyword>
<dbReference type="InterPro" id="IPR017452">
    <property type="entry name" value="GPCR_Rhodpsn_7TM"/>
</dbReference>
<dbReference type="PANTHER" id="PTHR24249:SF372">
    <property type="entry name" value="G-PROTEIN COUPLED RECEPTORS FAMILY 1 PROFILE DOMAIN-CONTAINING PROTEIN"/>
    <property type="match status" value="1"/>
</dbReference>
<keyword evidence="6" id="KW-0472">Membrane</keyword>
<dbReference type="CDD" id="cd00637">
    <property type="entry name" value="7tm_classA_rhodopsin-like"/>
    <property type="match status" value="1"/>
</dbReference>
<dbReference type="SUPFAM" id="SSF81321">
    <property type="entry name" value="Family A G protein-coupled receptor-like"/>
    <property type="match status" value="1"/>
</dbReference>
<name>A0A7D9JCI2_PARCT</name>
<keyword evidence="3 9" id="KW-0812">Transmembrane</keyword>
<proteinExistence type="inferred from homology"/>
<comment type="similarity">
    <text evidence="9">Belongs to the G-protein coupled receptor 1 family.</text>
</comment>
<dbReference type="AlphaFoldDB" id="A0A7D9JCI2"/>
<dbReference type="PANTHER" id="PTHR24249">
    <property type="entry name" value="HISTAMINE RECEPTOR-RELATED G-PROTEIN COUPLED RECEPTOR"/>
    <property type="match status" value="1"/>
</dbReference>
<dbReference type="InterPro" id="IPR050569">
    <property type="entry name" value="TAAR"/>
</dbReference>
<evidence type="ECO:0000313" key="11">
    <source>
        <dbReference type="Proteomes" id="UP001152795"/>
    </source>
</evidence>
<evidence type="ECO:0000256" key="8">
    <source>
        <dbReference type="ARBA" id="ARBA00023224"/>
    </source>
</evidence>
<comment type="caution">
    <text evidence="10">The sequence shown here is derived from an EMBL/GenBank/DDBJ whole genome shotgun (WGS) entry which is preliminary data.</text>
</comment>
<dbReference type="PROSITE" id="PS00237">
    <property type="entry name" value="G_PROTEIN_RECEP_F1_1"/>
    <property type="match status" value="1"/>
</dbReference>
<comment type="subcellular location">
    <subcellularLocation>
        <location evidence="1">Cell membrane</location>
        <topology evidence="1">Multi-pass membrane protein</topology>
    </subcellularLocation>
</comment>
<dbReference type="GO" id="GO:0005886">
    <property type="term" value="C:plasma membrane"/>
    <property type="evidence" value="ECO:0007669"/>
    <property type="project" value="UniProtKB-SubCell"/>
</dbReference>
<evidence type="ECO:0000256" key="5">
    <source>
        <dbReference type="ARBA" id="ARBA00023040"/>
    </source>
</evidence>
<dbReference type="Gene3D" id="1.20.1070.10">
    <property type="entry name" value="Rhodopsin 7-helix transmembrane proteins"/>
    <property type="match status" value="1"/>
</dbReference>
<evidence type="ECO:0000256" key="3">
    <source>
        <dbReference type="ARBA" id="ARBA00022692"/>
    </source>
</evidence>
<keyword evidence="5 9" id="KW-0297">G-protein coupled receptor</keyword>
<evidence type="ECO:0000256" key="6">
    <source>
        <dbReference type="ARBA" id="ARBA00023136"/>
    </source>
</evidence>
<dbReference type="GO" id="GO:0004930">
    <property type="term" value="F:G protein-coupled receptor activity"/>
    <property type="evidence" value="ECO:0007669"/>
    <property type="project" value="UniProtKB-KW"/>
</dbReference>
<evidence type="ECO:0000313" key="10">
    <source>
        <dbReference type="EMBL" id="CAB4026982.1"/>
    </source>
</evidence>
<dbReference type="Proteomes" id="UP001152795">
    <property type="component" value="Unassembled WGS sequence"/>
</dbReference>
<keyword evidence="11" id="KW-1185">Reference proteome</keyword>